<dbReference type="InterPro" id="IPR018494">
    <property type="entry name" value="Oxysterol-bd_CS"/>
</dbReference>
<evidence type="ECO:0000313" key="1">
    <source>
        <dbReference type="EMBL" id="CAG8787954.1"/>
    </source>
</evidence>
<sequence length="125" mass="14521">EISSKKYNFSKDDTLTISTTISTTESNSNSFDDDDDSFEDLDHLINERHIKVTNCEAHFEDSEPDPREQFKCHWNVPAPKFDKNGHYINNDKTNTSEKKFLVTCLNEQISHHPPVSAFHYHCEET</sequence>
<comment type="caution">
    <text evidence="1">The sequence shown here is derived from an EMBL/GenBank/DDBJ whole genome shotgun (WGS) entry which is preliminary data.</text>
</comment>
<keyword evidence="2" id="KW-1185">Reference proteome</keyword>
<evidence type="ECO:0000313" key="2">
    <source>
        <dbReference type="Proteomes" id="UP000789396"/>
    </source>
</evidence>
<proteinExistence type="predicted"/>
<gene>
    <name evidence="1" type="ORF">RFULGI_LOCUS16449</name>
</gene>
<name>A0A9N9NZF7_9GLOM</name>
<dbReference type="OrthoDB" id="14833at2759"/>
<dbReference type="InterPro" id="IPR037239">
    <property type="entry name" value="OSBP_sf"/>
</dbReference>
<dbReference type="PROSITE" id="PS01013">
    <property type="entry name" value="OSBP"/>
    <property type="match status" value="1"/>
</dbReference>
<protein>
    <submittedName>
        <fullName evidence="1">9118_t:CDS:1</fullName>
    </submittedName>
</protein>
<feature type="non-terminal residue" evidence="1">
    <location>
        <position position="125"/>
    </location>
</feature>
<reference evidence="1" key="1">
    <citation type="submission" date="2021-06" db="EMBL/GenBank/DDBJ databases">
        <authorList>
            <person name="Kallberg Y."/>
            <person name="Tangrot J."/>
            <person name="Rosling A."/>
        </authorList>
    </citation>
    <scope>NUCLEOTIDE SEQUENCE</scope>
    <source>
        <strain evidence="1">IN212</strain>
    </source>
</reference>
<dbReference type="Proteomes" id="UP000789396">
    <property type="component" value="Unassembled WGS sequence"/>
</dbReference>
<accession>A0A9N9NZF7</accession>
<dbReference type="AlphaFoldDB" id="A0A9N9NZF7"/>
<feature type="non-terminal residue" evidence="1">
    <location>
        <position position="1"/>
    </location>
</feature>
<dbReference type="Gene3D" id="2.40.160.120">
    <property type="match status" value="1"/>
</dbReference>
<dbReference type="SUPFAM" id="SSF144000">
    <property type="entry name" value="Oxysterol-binding protein-like"/>
    <property type="match status" value="1"/>
</dbReference>
<organism evidence="1 2">
    <name type="scientific">Racocetra fulgida</name>
    <dbReference type="NCBI Taxonomy" id="60492"/>
    <lineage>
        <taxon>Eukaryota</taxon>
        <taxon>Fungi</taxon>
        <taxon>Fungi incertae sedis</taxon>
        <taxon>Mucoromycota</taxon>
        <taxon>Glomeromycotina</taxon>
        <taxon>Glomeromycetes</taxon>
        <taxon>Diversisporales</taxon>
        <taxon>Gigasporaceae</taxon>
        <taxon>Racocetra</taxon>
    </lineage>
</organism>
<dbReference type="EMBL" id="CAJVPZ010058381">
    <property type="protein sequence ID" value="CAG8787954.1"/>
    <property type="molecule type" value="Genomic_DNA"/>
</dbReference>